<dbReference type="EMBL" id="FNCN01000009">
    <property type="protein sequence ID" value="SDG94398.1"/>
    <property type="molecule type" value="Genomic_DNA"/>
</dbReference>
<dbReference type="Gene3D" id="1.25.40.10">
    <property type="entry name" value="Tetratricopeptide repeat domain"/>
    <property type="match status" value="1"/>
</dbReference>
<dbReference type="SUPFAM" id="SSF46894">
    <property type="entry name" value="C-terminal effector domain of the bipartite response regulators"/>
    <property type="match status" value="1"/>
</dbReference>
<dbReference type="GO" id="GO:0003677">
    <property type="term" value="F:DNA binding"/>
    <property type="evidence" value="ECO:0007669"/>
    <property type="project" value="UniProtKB-UniRule"/>
</dbReference>
<dbReference type="PANTHER" id="PTHR35807">
    <property type="entry name" value="TRANSCRIPTIONAL REGULATOR REDD-RELATED"/>
    <property type="match status" value="1"/>
</dbReference>
<dbReference type="Gene3D" id="1.10.10.10">
    <property type="entry name" value="Winged helix-like DNA-binding domain superfamily/Winged helix DNA-binding domain"/>
    <property type="match status" value="1"/>
</dbReference>
<keyword evidence="2" id="KW-0805">Transcription regulation</keyword>
<evidence type="ECO:0000256" key="1">
    <source>
        <dbReference type="ARBA" id="ARBA00005820"/>
    </source>
</evidence>
<dbReference type="RefSeq" id="WP_093170508.1">
    <property type="nucleotide sequence ID" value="NZ_FNCN01000009.1"/>
</dbReference>
<evidence type="ECO:0000313" key="8">
    <source>
        <dbReference type="Proteomes" id="UP000198923"/>
    </source>
</evidence>
<dbReference type="Pfam" id="PF03704">
    <property type="entry name" value="BTAD"/>
    <property type="match status" value="1"/>
</dbReference>
<evidence type="ECO:0000256" key="3">
    <source>
        <dbReference type="ARBA" id="ARBA00023125"/>
    </source>
</evidence>
<dbReference type="InterPro" id="IPR005158">
    <property type="entry name" value="BTAD"/>
</dbReference>
<evidence type="ECO:0000259" key="6">
    <source>
        <dbReference type="PROSITE" id="PS51755"/>
    </source>
</evidence>
<dbReference type="InterPro" id="IPR051677">
    <property type="entry name" value="AfsR-DnrI-RedD_regulator"/>
</dbReference>
<protein>
    <submittedName>
        <fullName evidence="7">DNA-binding transcriptional activator of the SARP family</fullName>
    </submittedName>
</protein>
<feature type="DNA-binding region" description="OmpR/PhoB-type" evidence="5">
    <location>
        <begin position="1"/>
        <end position="94"/>
    </location>
</feature>
<dbReference type="STRING" id="504805.SAMN05421505_109204"/>
<reference evidence="7 8" key="1">
    <citation type="submission" date="2016-10" db="EMBL/GenBank/DDBJ databases">
        <authorList>
            <person name="de Groot N.N."/>
        </authorList>
    </citation>
    <scope>NUCLEOTIDE SEQUENCE [LARGE SCALE GENOMIC DNA]</scope>
    <source>
        <strain evidence="7 8">CPCC 201354</strain>
    </source>
</reference>
<dbReference type="SMART" id="SM01043">
    <property type="entry name" value="BTAD"/>
    <property type="match status" value="1"/>
</dbReference>
<name>A0A1G7YCW6_9ACTN</name>
<dbReference type="OrthoDB" id="4054020at2"/>
<evidence type="ECO:0000256" key="5">
    <source>
        <dbReference type="PROSITE-ProRule" id="PRU01091"/>
    </source>
</evidence>
<dbReference type="GO" id="GO:0006355">
    <property type="term" value="P:regulation of DNA-templated transcription"/>
    <property type="evidence" value="ECO:0007669"/>
    <property type="project" value="InterPro"/>
</dbReference>
<dbReference type="InterPro" id="IPR011990">
    <property type="entry name" value="TPR-like_helical_dom_sf"/>
</dbReference>
<dbReference type="GO" id="GO:0000160">
    <property type="term" value="P:phosphorelay signal transduction system"/>
    <property type="evidence" value="ECO:0007669"/>
    <property type="project" value="InterPro"/>
</dbReference>
<comment type="similarity">
    <text evidence="1">Belongs to the AfsR/DnrI/RedD regulatory family.</text>
</comment>
<dbReference type="PROSITE" id="PS51755">
    <property type="entry name" value="OMPR_PHOB"/>
    <property type="match status" value="1"/>
</dbReference>
<dbReference type="Pfam" id="PF00486">
    <property type="entry name" value="Trans_reg_C"/>
    <property type="match status" value="1"/>
</dbReference>
<dbReference type="Proteomes" id="UP000198923">
    <property type="component" value="Unassembled WGS sequence"/>
</dbReference>
<dbReference type="InterPro" id="IPR036388">
    <property type="entry name" value="WH-like_DNA-bd_sf"/>
</dbReference>
<proteinExistence type="inferred from homology"/>
<organism evidence="7 8">
    <name type="scientific">Sinosporangium album</name>
    <dbReference type="NCBI Taxonomy" id="504805"/>
    <lineage>
        <taxon>Bacteria</taxon>
        <taxon>Bacillati</taxon>
        <taxon>Actinomycetota</taxon>
        <taxon>Actinomycetes</taxon>
        <taxon>Streptosporangiales</taxon>
        <taxon>Streptosporangiaceae</taxon>
        <taxon>Sinosporangium</taxon>
    </lineage>
</organism>
<keyword evidence="8" id="KW-1185">Reference proteome</keyword>
<evidence type="ECO:0000313" key="7">
    <source>
        <dbReference type="EMBL" id="SDG94398.1"/>
    </source>
</evidence>
<dbReference type="AlphaFoldDB" id="A0A1G7YCW6"/>
<accession>A0A1G7YCW6</accession>
<feature type="domain" description="OmpR/PhoB-type" evidence="6">
    <location>
        <begin position="1"/>
        <end position="94"/>
    </location>
</feature>
<keyword evidence="4" id="KW-0804">Transcription</keyword>
<dbReference type="InterPro" id="IPR016032">
    <property type="entry name" value="Sig_transdc_resp-reg_C-effctor"/>
</dbReference>
<dbReference type="SUPFAM" id="SSF48452">
    <property type="entry name" value="TPR-like"/>
    <property type="match status" value="1"/>
</dbReference>
<dbReference type="InterPro" id="IPR001867">
    <property type="entry name" value="OmpR/PhoB-type_DNA-bd"/>
</dbReference>
<evidence type="ECO:0000256" key="2">
    <source>
        <dbReference type="ARBA" id="ARBA00023015"/>
    </source>
</evidence>
<evidence type="ECO:0000256" key="4">
    <source>
        <dbReference type="ARBA" id="ARBA00023163"/>
    </source>
</evidence>
<keyword evidence="3 5" id="KW-0238">DNA-binding</keyword>
<dbReference type="CDD" id="cd15831">
    <property type="entry name" value="BTAD"/>
    <property type="match status" value="1"/>
</dbReference>
<gene>
    <name evidence="7" type="ORF">SAMN05421505_109204</name>
</gene>
<dbReference type="SMART" id="SM00862">
    <property type="entry name" value="Trans_reg_C"/>
    <property type="match status" value="1"/>
</dbReference>
<dbReference type="PANTHER" id="PTHR35807:SF1">
    <property type="entry name" value="TRANSCRIPTIONAL REGULATOR REDD"/>
    <property type="match status" value="1"/>
</dbReference>
<sequence>MKYEVLGSLRVVKDGRALTVTAPKMEIVLATMLIRADHVVSIEQLITEIWGSSPPRRATAALYVYVSQLRKLLTGSGGEKGPILTRAPGYVLRTSVDELDLHVFQRLIAEGREHKRHWRYDEARVAFEKALALWRGRTLSNLREGPIITGFVHWLEEVRLECNEMLVEVNLRLGRHRELVSVLHGLVREYPLHEQFYRQLMLALYRSERRADALAVYQSARATLNRELGLEPGWQLGEMQQSILAADAMLDLETAV</sequence>